<dbReference type="EMBL" id="CP081070">
    <property type="protein sequence ID" value="UWQ53036.1"/>
    <property type="molecule type" value="Genomic_DNA"/>
</dbReference>
<dbReference type="InterPro" id="IPR002514">
    <property type="entry name" value="Transposase_8"/>
</dbReference>
<dbReference type="Pfam" id="PF00665">
    <property type="entry name" value="rve"/>
    <property type="match status" value="1"/>
</dbReference>
<dbReference type="GO" id="GO:0015074">
    <property type="term" value="P:DNA integration"/>
    <property type="evidence" value="ECO:0007669"/>
    <property type="project" value="InterPro"/>
</dbReference>
<feature type="coiled-coil region" evidence="1">
    <location>
        <begin position="55"/>
        <end position="82"/>
    </location>
</feature>
<dbReference type="KEGG" id="lcae:K3721_13595"/>
<gene>
    <name evidence="4" type="ORF">K3721_04515</name>
    <name evidence="3" type="ORF">K3721_13595</name>
</gene>
<dbReference type="Pfam" id="PF01527">
    <property type="entry name" value="HTH_Tnp_1"/>
    <property type="match status" value="1"/>
</dbReference>
<dbReference type="SUPFAM" id="SSF46689">
    <property type="entry name" value="Homeodomain-like"/>
    <property type="match status" value="1"/>
</dbReference>
<dbReference type="NCBIfam" id="NF033516">
    <property type="entry name" value="transpos_IS3"/>
    <property type="match status" value="1"/>
</dbReference>
<sequence>MGLKRTEEFRADAVRIALTSGLSRKQVASDLGVGLSTLNKWITAHRDTEVVSDKDLDLARENERLRRENRILKEEREILKKGNAVLRGPKAMRFRFIEEHTDTFSAKRMCNVLDVSERGLRAYRSRPASQRQRTDMVVLAHIKEQSRLSLGSYGRPRMTEELKELGLNIGHRRVGRLMRENGIRVERSKKYKVTTDSNHAFNIAPNLLNRDFCADAPNQKWAGDISYVWTREGWLYLAVILDLHSRRVIGWAVSNRMKRDLAIRALKMAVALRQPPKGCIHHTDRGSQYCSHDYQKLLRQHGFQVSMSGKGNCYDNSAVETFFKTIKAELIWRRSWPTRRAVELAIFNYINGFYNPRRRHSALGWKSPVAFERKVA</sequence>
<reference evidence="4" key="1">
    <citation type="submission" date="2021-08" db="EMBL/GenBank/DDBJ databases">
        <authorList>
            <person name="Nwanade C."/>
            <person name="Wang M."/>
            <person name="Masoudi A."/>
            <person name="Yu Z."/>
            <person name="Liu J."/>
        </authorList>
    </citation>
    <scope>NUCLEOTIDE SEQUENCE</scope>
    <source>
        <strain evidence="4">S122</strain>
    </source>
</reference>
<dbReference type="InterPro" id="IPR048020">
    <property type="entry name" value="Transpos_IS3"/>
</dbReference>
<dbReference type="Pfam" id="PF13276">
    <property type="entry name" value="HTH_21"/>
    <property type="match status" value="1"/>
</dbReference>
<dbReference type="InterPro" id="IPR036397">
    <property type="entry name" value="RNaseH_sf"/>
</dbReference>
<name>A0A9Q9HKV7_LEICA</name>
<dbReference type="InterPro" id="IPR009057">
    <property type="entry name" value="Homeodomain-like_sf"/>
</dbReference>
<dbReference type="GO" id="GO:0006313">
    <property type="term" value="P:DNA transposition"/>
    <property type="evidence" value="ECO:0007669"/>
    <property type="project" value="InterPro"/>
</dbReference>
<protein>
    <submittedName>
        <fullName evidence="4">IS3 family transposase</fullName>
    </submittedName>
</protein>
<dbReference type="KEGG" id="lcae:K3721_04515"/>
<dbReference type="PROSITE" id="PS50994">
    <property type="entry name" value="INTEGRASE"/>
    <property type="match status" value="1"/>
</dbReference>
<dbReference type="InterPro" id="IPR012337">
    <property type="entry name" value="RNaseH-like_sf"/>
</dbReference>
<dbReference type="GO" id="GO:0004803">
    <property type="term" value="F:transposase activity"/>
    <property type="evidence" value="ECO:0007669"/>
    <property type="project" value="InterPro"/>
</dbReference>
<proteinExistence type="predicted"/>
<organism evidence="4 5">
    <name type="scientific">Leisingera caerulea</name>
    <name type="common">Phaeobacter caeruleus</name>
    <dbReference type="NCBI Taxonomy" id="506591"/>
    <lineage>
        <taxon>Bacteria</taxon>
        <taxon>Pseudomonadati</taxon>
        <taxon>Pseudomonadota</taxon>
        <taxon>Alphaproteobacteria</taxon>
        <taxon>Rhodobacterales</taxon>
        <taxon>Roseobacteraceae</taxon>
        <taxon>Leisingera</taxon>
    </lineage>
</organism>
<dbReference type="PANTHER" id="PTHR46889:SF4">
    <property type="entry name" value="TRANSPOSASE INSO FOR INSERTION SEQUENCE ELEMENT IS911B-RELATED"/>
    <property type="match status" value="1"/>
</dbReference>
<accession>A0A9Q9HKV7</accession>
<dbReference type="AlphaFoldDB" id="A0A9Q9HKV7"/>
<feature type="domain" description="Integrase catalytic" evidence="2">
    <location>
        <begin position="213"/>
        <end position="376"/>
    </location>
</feature>
<evidence type="ECO:0000313" key="5">
    <source>
        <dbReference type="Proteomes" id="UP001058713"/>
    </source>
</evidence>
<evidence type="ECO:0000313" key="4">
    <source>
        <dbReference type="EMBL" id="UWQ54799.1"/>
    </source>
</evidence>
<dbReference type="EMBL" id="CP081070">
    <property type="protein sequence ID" value="UWQ54799.1"/>
    <property type="molecule type" value="Genomic_DNA"/>
</dbReference>
<dbReference type="SUPFAM" id="SSF53098">
    <property type="entry name" value="Ribonuclease H-like"/>
    <property type="match status" value="1"/>
</dbReference>
<dbReference type="Gene3D" id="3.30.420.10">
    <property type="entry name" value="Ribonuclease H-like superfamily/Ribonuclease H"/>
    <property type="match status" value="1"/>
</dbReference>
<dbReference type="RefSeq" id="WP_259957176.1">
    <property type="nucleotide sequence ID" value="NZ_CP081064.1"/>
</dbReference>
<evidence type="ECO:0000313" key="3">
    <source>
        <dbReference type="EMBL" id="UWQ53036.1"/>
    </source>
</evidence>
<keyword evidence="1" id="KW-0175">Coiled coil</keyword>
<evidence type="ECO:0000256" key="1">
    <source>
        <dbReference type="SAM" id="Coils"/>
    </source>
</evidence>
<dbReference type="InterPro" id="IPR025948">
    <property type="entry name" value="HTH-like_dom"/>
</dbReference>
<dbReference type="Gene3D" id="1.10.10.60">
    <property type="entry name" value="Homeodomain-like"/>
    <property type="match status" value="1"/>
</dbReference>
<dbReference type="PANTHER" id="PTHR46889">
    <property type="entry name" value="TRANSPOSASE INSF FOR INSERTION SEQUENCE IS3B-RELATED"/>
    <property type="match status" value="1"/>
</dbReference>
<dbReference type="Proteomes" id="UP001058713">
    <property type="component" value="Chromosome"/>
</dbReference>
<dbReference type="InterPro" id="IPR001584">
    <property type="entry name" value="Integrase_cat-core"/>
</dbReference>
<dbReference type="GO" id="GO:0003677">
    <property type="term" value="F:DNA binding"/>
    <property type="evidence" value="ECO:0007669"/>
    <property type="project" value="InterPro"/>
</dbReference>
<dbReference type="Pfam" id="PF13333">
    <property type="entry name" value="rve_2"/>
    <property type="match status" value="1"/>
</dbReference>
<evidence type="ECO:0000259" key="2">
    <source>
        <dbReference type="PROSITE" id="PS50994"/>
    </source>
</evidence>
<dbReference type="InterPro" id="IPR050900">
    <property type="entry name" value="Transposase_IS3/IS150/IS904"/>
</dbReference>